<dbReference type="Proteomes" id="UP000050761">
    <property type="component" value="Unassembled WGS sequence"/>
</dbReference>
<reference evidence="4" key="2">
    <citation type="submission" date="2019-09" db="UniProtKB">
        <authorList>
            <consortium name="WormBaseParasite"/>
        </authorList>
    </citation>
    <scope>IDENTIFICATION</scope>
</reference>
<organism evidence="3 4">
    <name type="scientific">Heligmosomoides polygyrus</name>
    <name type="common">Parasitic roundworm</name>
    <dbReference type="NCBI Taxonomy" id="6339"/>
    <lineage>
        <taxon>Eukaryota</taxon>
        <taxon>Metazoa</taxon>
        <taxon>Ecdysozoa</taxon>
        <taxon>Nematoda</taxon>
        <taxon>Chromadorea</taxon>
        <taxon>Rhabditida</taxon>
        <taxon>Rhabditina</taxon>
        <taxon>Rhabditomorpha</taxon>
        <taxon>Strongyloidea</taxon>
        <taxon>Heligmosomidae</taxon>
        <taxon>Heligmosomoides</taxon>
    </lineage>
</organism>
<reference evidence="2 3" key="1">
    <citation type="submission" date="2018-11" db="EMBL/GenBank/DDBJ databases">
        <authorList>
            <consortium name="Pathogen Informatics"/>
        </authorList>
    </citation>
    <scope>NUCLEOTIDE SEQUENCE [LARGE SCALE GENOMIC DNA]</scope>
</reference>
<gene>
    <name evidence="2" type="ORF">HPBE_LOCUS4735</name>
</gene>
<feature type="region of interest" description="Disordered" evidence="1">
    <location>
        <begin position="1"/>
        <end position="41"/>
    </location>
</feature>
<keyword evidence="3" id="KW-1185">Reference proteome</keyword>
<dbReference type="EMBL" id="UZAH01025357">
    <property type="protein sequence ID" value="VDO62237.1"/>
    <property type="molecule type" value="Genomic_DNA"/>
</dbReference>
<protein>
    <submittedName>
        <fullName evidence="2 4">Uncharacterized protein</fullName>
    </submittedName>
</protein>
<accession>A0A183FEE0</accession>
<sequence>MMTTTTASEDEEQPTDDRDDERRRTGGASSNPKNSRRPAQGALLLWRTTKFETGLNGVPDDSPKKSLRRSTRAALEDYDGLASVALGPDDDCSAVQPAVGLVVTLLGEILKS</sequence>
<evidence type="ECO:0000256" key="1">
    <source>
        <dbReference type="SAM" id="MobiDB-lite"/>
    </source>
</evidence>
<accession>A0A3P7XR03</accession>
<proteinExistence type="predicted"/>
<dbReference type="AlphaFoldDB" id="A0A183FEE0"/>
<name>A0A183FEE0_HELPZ</name>
<feature type="compositionally biased region" description="Acidic residues" evidence="1">
    <location>
        <begin position="8"/>
        <end position="19"/>
    </location>
</feature>
<evidence type="ECO:0000313" key="4">
    <source>
        <dbReference type="WBParaSite" id="HPBE_0000473401-mRNA-1"/>
    </source>
</evidence>
<evidence type="ECO:0000313" key="3">
    <source>
        <dbReference type="Proteomes" id="UP000050761"/>
    </source>
</evidence>
<evidence type="ECO:0000313" key="2">
    <source>
        <dbReference type="EMBL" id="VDO62237.1"/>
    </source>
</evidence>
<dbReference type="WBParaSite" id="HPBE_0000473401-mRNA-1">
    <property type="protein sequence ID" value="HPBE_0000473401-mRNA-1"/>
    <property type="gene ID" value="HPBE_0000473401"/>
</dbReference>